<feature type="domain" description="C2" evidence="3">
    <location>
        <begin position="1"/>
        <end position="80"/>
    </location>
</feature>
<dbReference type="Pfam" id="PF00168">
    <property type="entry name" value="C2"/>
    <property type="match status" value="1"/>
</dbReference>
<keyword evidence="2" id="KW-0106">Calcium</keyword>
<dbReference type="Proteomes" id="UP000596660">
    <property type="component" value="Unplaced"/>
</dbReference>
<dbReference type="Gramene" id="AUR62017241-RA">
    <property type="protein sequence ID" value="AUR62017241-RA:cds"/>
    <property type="gene ID" value="AUR62017241"/>
</dbReference>
<dbReference type="PANTHER" id="PTHR46502">
    <property type="entry name" value="C2 DOMAIN-CONTAINING"/>
    <property type="match status" value="1"/>
</dbReference>
<protein>
    <recommendedName>
        <fullName evidence="3">C2 domain-containing protein</fullName>
    </recommendedName>
</protein>
<dbReference type="SMART" id="SM00239">
    <property type="entry name" value="C2"/>
    <property type="match status" value="1"/>
</dbReference>
<dbReference type="OMA" id="WRESSME"/>
<dbReference type="SUPFAM" id="SSF49562">
    <property type="entry name" value="C2 domain (Calcium/lipid-binding domain, CaLB)"/>
    <property type="match status" value="1"/>
</dbReference>
<evidence type="ECO:0000313" key="4">
    <source>
        <dbReference type="EnsemblPlants" id="AUR62017241-RA:cds"/>
    </source>
</evidence>
<evidence type="ECO:0000259" key="3">
    <source>
        <dbReference type="PROSITE" id="PS50004"/>
    </source>
</evidence>
<dbReference type="PANTHER" id="PTHR46502:SF2">
    <property type="entry name" value="16 KDA PHLOEM PROTEIN 2"/>
    <property type="match status" value="1"/>
</dbReference>
<dbReference type="Gene3D" id="2.60.40.150">
    <property type="entry name" value="C2 domain"/>
    <property type="match status" value="1"/>
</dbReference>
<dbReference type="InterPro" id="IPR035892">
    <property type="entry name" value="C2_domain_sf"/>
</dbReference>
<evidence type="ECO:0000256" key="1">
    <source>
        <dbReference type="ARBA" id="ARBA00022723"/>
    </source>
</evidence>
<evidence type="ECO:0000256" key="2">
    <source>
        <dbReference type="ARBA" id="ARBA00022837"/>
    </source>
</evidence>
<organism evidence="4 5">
    <name type="scientific">Chenopodium quinoa</name>
    <name type="common">Quinoa</name>
    <dbReference type="NCBI Taxonomy" id="63459"/>
    <lineage>
        <taxon>Eukaryota</taxon>
        <taxon>Viridiplantae</taxon>
        <taxon>Streptophyta</taxon>
        <taxon>Embryophyta</taxon>
        <taxon>Tracheophyta</taxon>
        <taxon>Spermatophyta</taxon>
        <taxon>Magnoliopsida</taxon>
        <taxon>eudicotyledons</taxon>
        <taxon>Gunneridae</taxon>
        <taxon>Pentapetalae</taxon>
        <taxon>Caryophyllales</taxon>
        <taxon>Chenopodiaceae</taxon>
        <taxon>Chenopodioideae</taxon>
        <taxon>Atripliceae</taxon>
        <taxon>Chenopodium</taxon>
    </lineage>
</organism>
<dbReference type="EnsemblPlants" id="AUR62017241-RA">
    <property type="protein sequence ID" value="AUR62017241-RA:cds"/>
    <property type="gene ID" value="AUR62017241"/>
</dbReference>
<keyword evidence="1" id="KW-0479">Metal-binding</keyword>
<keyword evidence="5" id="KW-1185">Reference proteome</keyword>
<name>A0A803LQL2_CHEQI</name>
<reference evidence="4" key="2">
    <citation type="submission" date="2021-03" db="UniProtKB">
        <authorList>
            <consortium name="EnsemblPlants"/>
        </authorList>
    </citation>
    <scope>IDENTIFICATION</scope>
</reference>
<dbReference type="GO" id="GO:0046872">
    <property type="term" value="F:metal ion binding"/>
    <property type="evidence" value="ECO:0007669"/>
    <property type="project" value="UniProtKB-KW"/>
</dbReference>
<dbReference type="PROSITE" id="PS50004">
    <property type="entry name" value="C2"/>
    <property type="match status" value="1"/>
</dbReference>
<sequence>MDPYVILSYGGRKQNSKIASGQGSEPEWNQTFTFDVNNSGGSDLTLKFLDSDYGTEDDCVGEATIPLEPVLQEGSVPTASYNVVKGQEFRGQIKLSLFFTHKAHDHGVAAQEESYGGWGNSH</sequence>
<accession>A0A803LQL2</accession>
<dbReference type="AlphaFoldDB" id="A0A803LQL2"/>
<proteinExistence type="predicted"/>
<reference evidence="4" key="1">
    <citation type="journal article" date="2017" name="Nature">
        <title>The genome of Chenopodium quinoa.</title>
        <authorList>
            <person name="Jarvis D.E."/>
            <person name="Ho Y.S."/>
            <person name="Lightfoot D.J."/>
            <person name="Schmoeckel S.M."/>
            <person name="Li B."/>
            <person name="Borm T.J.A."/>
            <person name="Ohyanagi H."/>
            <person name="Mineta K."/>
            <person name="Michell C.T."/>
            <person name="Saber N."/>
            <person name="Kharbatia N.M."/>
            <person name="Rupper R.R."/>
            <person name="Sharp A.R."/>
            <person name="Dally N."/>
            <person name="Boughton B.A."/>
            <person name="Woo Y.H."/>
            <person name="Gao G."/>
            <person name="Schijlen E.G.W.M."/>
            <person name="Guo X."/>
            <person name="Momin A.A."/>
            <person name="Negrao S."/>
            <person name="Al-Babili S."/>
            <person name="Gehring C."/>
            <person name="Roessner U."/>
            <person name="Jung C."/>
            <person name="Murphy K."/>
            <person name="Arold S.T."/>
            <person name="Gojobori T."/>
            <person name="van der Linden C.G."/>
            <person name="van Loo E.N."/>
            <person name="Jellen E.N."/>
            <person name="Maughan P.J."/>
            <person name="Tester M."/>
        </authorList>
    </citation>
    <scope>NUCLEOTIDE SEQUENCE [LARGE SCALE GENOMIC DNA]</scope>
    <source>
        <strain evidence="4">cv. PI 614886</strain>
    </source>
</reference>
<dbReference type="InterPro" id="IPR000008">
    <property type="entry name" value="C2_dom"/>
</dbReference>
<evidence type="ECO:0000313" key="5">
    <source>
        <dbReference type="Proteomes" id="UP000596660"/>
    </source>
</evidence>